<organism evidence="1 2">
    <name type="scientific">Nocardia jinanensis</name>
    <dbReference type="NCBI Taxonomy" id="382504"/>
    <lineage>
        <taxon>Bacteria</taxon>
        <taxon>Bacillati</taxon>
        <taxon>Actinomycetota</taxon>
        <taxon>Actinomycetes</taxon>
        <taxon>Mycobacteriales</taxon>
        <taxon>Nocardiaceae</taxon>
        <taxon>Nocardia</taxon>
    </lineage>
</organism>
<dbReference type="Proteomes" id="UP000638263">
    <property type="component" value="Unassembled WGS sequence"/>
</dbReference>
<reference evidence="1" key="1">
    <citation type="journal article" date="2014" name="Int. J. Syst. Evol. Microbiol.">
        <title>Complete genome sequence of Corynebacterium casei LMG S-19264T (=DSM 44701T), isolated from a smear-ripened cheese.</title>
        <authorList>
            <consortium name="US DOE Joint Genome Institute (JGI-PGF)"/>
            <person name="Walter F."/>
            <person name="Albersmeier A."/>
            <person name="Kalinowski J."/>
            <person name="Ruckert C."/>
        </authorList>
    </citation>
    <scope>NUCLEOTIDE SEQUENCE</scope>
    <source>
        <strain evidence="1">CGMCC 4.3508</strain>
    </source>
</reference>
<dbReference type="EMBL" id="BMMH01000018">
    <property type="protein sequence ID" value="GGL35968.1"/>
    <property type="molecule type" value="Genomic_DNA"/>
</dbReference>
<comment type="caution">
    <text evidence="1">The sequence shown here is derived from an EMBL/GenBank/DDBJ whole genome shotgun (WGS) entry which is preliminary data.</text>
</comment>
<gene>
    <name evidence="1" type="ORF">GCM10011588_58510</name>
</gene>
<sequence length="73" mass="7598">MLVPPGVVTVTPTVPAPEGEVAVTEVGVLAVMVADLVPKRTAVAPPRFVPVMVTEVPPAVDPWFGEMGMTLSF</sequence>
<accession>A0A917RVG6</accession>
<dbReference type="AlphaFoldDB" id="A0A917RVG6"/>
<evidence type="ECO:0000313" key="1">
    <source>
        <dbReference type="EMBL" id="GGL35968.1"/>
    </source>
</evidence>
<reference evidence="1" key="2">
    <citation type="submission" date="2020-09" db="EMBL/GenBank/DDBJ databases">
        <authorList>
            <person name="Sun Q."/>
            <person name="Zhou Y."/>
        </authorList>
    </citation>
    <scope>NUCLEOTIDE SEQUENCE</scope>
    <source>
        <strain evidence="1">CGMCC 4.3508</strain>
    </source>
</reference>
<protein>
    <submittedName>
        <fullName evidence="1">Uncharacterized protein</fullName>
    </submittedName>
</protein>
<name>A0A917RVG6_9NOCA</name>
<evidence type="ECO:0000313" key="2">
    <source>
        <dbReference type="Proteomes" id="UP000638263"/>
    </source>
</evidence>
<proteinExistence type="predicted"/>
<keyword evidence="2" id="KW-1185">Reference proteome</keyword>